<evidence type="ECO:0000313" key="2">
    <source>
        <dbReference type="Proteomes" id="UP001060085"/>
    </source>
</evidence>
<proteinExistence type="predicted"/>
<dbReference type="EMBL" id="CM044708">
    <property type="protein sequence ID" value="KAI5649879.1"/>
    <property type="molecule type" value="Genomic_DNA"/>
</dbReference>
<gene>
    <name evidence="1" type="ORF">M9H77_35884</name>
</gene>
<protein>
    <submittedName>
        <fullName evidence="1">Uncharacterized protein</fullName>
    </submittedName>
</protein>
<keyword evidence="2" id="KW-1185">Reference proteome</keyword>
<comment type="caution">
    <text evidence="1">The sequence shown here is derived from an EMBL/GenBank/DDBJ whole genome shotgun (WGS) entry which is preliminary data.</text>
</comment>
<sequence length="122" mass="14124">MCHLATKIENQRKRVDFSKTTLPSSRNVVPKPQAFAYKSWPKKEDTPKVAFNDHSKPKVEEKGKLITNPTSYQLPTKRTLVFSEDLNVWIEKSDDDYQEGIVDRDESSEDQDITSLKPVKRE</sequence>
<accession>A0ACB9ZQA0</accession>
<organism evidence="1 2">
    <name type="scientific">Catharanthus roseus</name>
    <name type="common">Madagascar periwinkle</name>
    <name type="synonym">Vinca rosea</name>
    <dbReference type="NCBI Taxonomy" id="4058"/>
    <lineage>
        <taxon>Eukaryota</taxon>
        <taxon>Viridiplantae</taxon>
        <taxon>Streptophyta</taxon>
        <taxon>Embryophyta</taxon>
        <taxon>Tracheophyta</taxon>
        <taxon>Spermatophyta</taxon>
        <taxon>Magnoliopsida</taxon>
        <taxon>eudicotyledons</taxon>
        <taxon>Gunneridae</taxon>
        <taxon>Pentapetalae</taxon>
        <taxon>asterids</taxon>
        <taxon>lamiids</taxon>
        <taxon>Gentianales</taxon>
        <taxon>Apocynaceae</taxon>
        <taxon>Rauvolfioideae</taxon>
        <taxon>Vinceae</taxon>
        <taxon>Catharanthinae</taxon>
        <taxon>Catharanthus</taxon>
    </lineage>
</organism>
<reference evidence="2" key="1">
    <citation type="journal article" date="2023" name="Nat. Plants">
        <title>Single-cell RNA sequencing provides a high-resolution roadmap for understanding the multicellular compartmentation of specialized metabolism.</title>
        <authorList>
            <person name="Sun S."/>
            <person name="Shen X."/>
            <person name="Li Y."/>
            <person name="Li Y."/>
            <person name="Wang S."/>
            <person name="Li R."/>
            <person name="Zhang H."/>
            <person name="Shen G."/>
            <person name="Guo B."/>
            <person name="Wei J."/>
            <person name="Xu J."/>
            <person name="St-Pierre B."/>
            <person name="Chen S."/>
            <person name="Sun C."/>
        </authorList>
    </citation>
    <scope>NUCLEOTIDE SEQUENCE [LARGE SCALE GENOMIC DNA]</scope>
</reference>
<evidence type="ECO:0000313" key="1">
    <source>
        <dbReference type="EMBL" id="KAI5649879.1"/>
    </source>
</evidence>
<name>A0ACB9ZQA0_CATRO</name>
<dbReference type="Proteomes" id="UP001060085">
    <property type="component" value="Linkage Group LG08"/>
</dbReference>